<accession>A0ABZ0V2L2</accession>
<evidence type="ECO:0000313" key="1">
    <source>
        <dbReference type="EMBL" id="WPZ23135.1"/>
    </source>
</evidence>
<reference evidence="1 2" key="1">
    <citation type="submission" date="2023-11" db="EMBL/GenBank/DDBJ databases">
        <title>From the Deep-Sea to the Surface: Bacterial Genomes Isolated from the Moytirra Hydrothermal Vent Plume.</title>
        <authorList>
            <person name="Major S.R."/>
        </authorList>
    </citation>
    <scope>NUCLEOTIDE SEQUENCE [LARGE SCALE GENOMIC DNA]</scope>
    <source>
        <strain evidence="1 2">OXR-9</strain>
    </source>
</reference>
<gene>
    <name evidence="1" type="ORF">T7987_07860</name>
</gene>
<dbReference type="EMBL" id="CP139725">
    <property type="protein sequence ID" value="WPZ23135.1"/>
    <property type="molecule type" value="Genomic_DNA"/>
</dbReference>
<protein>
    <submittedName>
        <fullName evidence="1">Uncharacterized protein</fullName>
    </submittedName>
</protein>
<proteinExistence type="predicted"/>
<sequence>MTKHAHPAPLPHETGTTAGGGLLAASGAFFRRFRNCTTGDTAKPVRPQTPFPDQKWLVTYECANGDVATSTVLINGASLLVDIYTLARMALRDQCDIDRAIIIRISIDYRATPARVEMLDRITRNYSARLRFEAECG</sequence>
<keyword evidence="2" id="KW-1185">Reference proteome</keyword>
<organism evidence="1 2">
    <name type="scientific">Sulfitobacter faviae</name>
    <dbReference type="NCBI Taxonomy" id="1775881"/>
    <lineage>
        <taxon>Bacteria</taxon>
        <taxon>Pseudomonadati</taxon>
        <taxon>Pseudomonadota</taxon>
        <taxon>Alphaproteobacteria</taxon>
        <taxon>Rhodobacterales</taxon>
        <taxon>Roseobacteraceae</taxon>
        <taxon>Sulfitobacter</taxon>
    </lineage>
</organism>
<name>A0ABZ0V2L2_9RHOB</name>
<dbReference type="RefSeq" id="WP_322329611.1">
    <property type="nucleotide sequence ID" value="NZ_CP139725.1"/>
</dbReference>
<dbReference type="Proteomes" id="UP001326567">
    <property type="component" value="Chromosome"/>
</dbReference>
<evidence type="ECO:0000313" key="2">
    <source>
        <dbReference type="Proteomes" id="UP001326567"/>
    </source>
</evidence>